<feature type="transmembrane region" description="Helical" evidence="6">
    <location>
        <begin position="231"/>
        <end position="256"/>
    </location>
</feature>
<dbReference type="PANTHER" id="PTHR45649">
    <property type="entry name" value="AMINO-ACID PERMEASE BAT1"/>
    <property type="match status" value="1"/>
</dbReference>
<proteinExistence type="predicted"/>
<evidence type="ECO:0000256" key="5">
    <source>
        <dbReference type="ARBA" id="ARBA00023136"/>
    </source>
</evidence>
<protein>
    <recommendedName>
        <fullName evidence="9">Amino acid transporter</fullName>
    </recommendedName>
</protein>
<dbReference type="GO" id="GO:0016020">
    <property type="term" value="C:membrane"/>
    <property type="evidence" value="ECO:0007669"/>
    <property type="project" value="UniProtKB-SubCell"/>
</dbReference>
<evidence type="ECO:0008006" key="9">
    <source>
        <dbReference type="Google" id="ProtNLM"/>
    </source>
</evidence>
<dbReference type="Gene3D" id="1.20.1740.10">
    <property type="entry name" value="Amino acid/polyamine transporter I"/>
    <property type="match status" value="1"/>
</dbReference>
<dbReference type="InterPro" id="IPR002293">
    <property type="entry name" value="AA/rel_permease1"/>
</dbReference>
<feature type="transmembrane region" description="Helical" evidence="6">
    <location>
        <begin position="399"/>
        <end position="422"/>
    </location>
</feature>
<keyword evidence="3 6" id="KW-0812">Transmembrane</keyword>
<feature type="transmembrane region" description="Helical" evidence="6">
    <location>
        <begin position="160"/>
        <end position="179"/>
    </location>
</feature>
<accession>A0A194VEH1</accession>
<evidence type="ECO:0000313" key="7">
    <source>
        <dbReference type="EMBL" id="KUI62400.1"/>
    </source>
</evidence>
<dbReference type="OrthoDB" id="3257095at2759"/>
<feature type="transmembrane region" description="Helical" evidence="6">
    <location>
        <begin position="321"/>
        <end position="342"/>
    </location>
</feature>
<name>A0A194VEH1_CYTMA</name>
<reference evidence="8" key="1">
    <citation type="submission" date="2014-12" db="EMBL/GenBank/DDBJ databases">
        <title>Genome Sequence of Valsa Canker Pathogens Uncovers a Specific Adaption of Colonization on Woody Bark.</title>
        <authorList>
            <person name="Yin Z."/>
            <person name="Liu H."/>
            <person name="Gao X."/>
            <person name="Li Z."/>
            <person name="Song N."/>
            <person name="Ke X."/>
            <person name="Dai Q."/>
            <person name="Wu Y."/>
            <person name="Sun Y."/>
            <person name="Xu J.-R."/>
            <person name="Kang Z.K."/>
            <person name="Wang L."/>
            <person name="Huang L."/>
        </authorList>
    </citation>
    <scope>NUCLEOTIDE SEQUENCE [LARGE SCALE GENOMIC DNA]</scope>
    <source>
        <strain evidence="8">SXYL134</strain>
    </source>
</reference>
<dbReference type="PANTHER" id="PTHR45649:SF4">
    <property type="entry name" value="TRANSPORTER, PUTATIVE (EUROFUNG)-RELATED"/>
    <property type="match status" value="1"/>
</dbReference>
<evidence type="ECO:0000256" key="4">
    <source>
        <dbReference type="ARBA" id="ARBA00022989"/>
    </source>
</evidence>
<feature type="transmembrane region" description="Helical" evidence="6">
    <location>
        <begin position="129"/>
        <end position="154"/>
    </location>
</feature>
<dbReference type="GO" id="GO:0022857">
    <property type="term" value="F:transmembrane transporter activity"/>
    <property type="evidence" value="ECO:0007669"/>
    <property type="project" value="InterPro"/>
</dbReference>
<evidence type="ECO:0000313" key="8">
    <source>
        <dbReference type="Proteomes" id="UP000078576"/>
    </source>
</evidence>
<evidence type="ECO:0000256" key="3">
    <source>
        <dbReference type="ARBA" id="ARBA00022692"/>
    </source>
</evidence>
<keyword evidence="4 6" id="KW-1133">Transmembrane helix</keyword>
<evidence type="ECO:0000256" key="1">
    <source>
        <dbReference type="ARBA" id="ARBA00004141"/>
    </source>
</evidence>
<feature type="transmembrane region" description="Helical" evidence="6">
    <location>
        <begin position="37"/>
        <end position="60"/>
    </location>
</feature>
<dbReference type="AlphaFoldDB" id="A0A194VEH1"/>
<dbReference type="Pfam" id="PF13520">
    <property type="entry name" value="AA_permease_2"/>
    <property type="match status" value="1"/>
</dbReference>
<evidence type="ECO:0000256" key="6">
    <source>
        <dbReference type="SAM" id="Phobius"/>
    </source>
</evidence>
<feature type="transmembrane region" description="Helical" evidence="6">
    <location>
        <begin position="72"/>
        <end position="91"/>
    </location>
</feature>
<keyword evidence="2" id="KW-0813">Transport</keyword>
<sequence>MKSSSVEVASDEAPGLILQDARDMARLGKAQQFHRNFGFWSTFGFVSIYMATWEFAIVSMSPSLSTTGYGGFFWTFLGSLLCYSSIVASLAEMSSMSPTAGGQYHWVSEFAPAGWQKQASYASGWMSSLGWISSLAGGVYACADLVQVCINIGYPDFVVTSWQSFLFILAMLLVTIALNTLGARFLPAIEIVSLIGHTAGFLVFVGILWGMCRPLNGSSVVFLDFENNGGWSNFGTVCILNQVSIIWSMLGSDTIVHISEEVRDASLTVPRAMWWSYVLNSAMAFVMVITMLYTIGPLGSILDADLPYLNLFSNTGSTGTALFLAIALIVLIFSGNITALATTSREVWAFARDRGFPFSAWISHMDSKYDMPFNSIYLTSLIAILLCLISLGSDTAFNIIISVSLLALMSTYMLSIGCVLALRIKGPKLPRARWSLGRWGLPVNALAVGYSAFIVLMSCFPDSNPTDAADANMAPVIWGGVILIIVVAYVMHGRMNFTPPVIFIEGQRVEGVGMQKVS</sequence>
<feature type="transmembrane region" description="Helical" evidence="6">
    <location>
        <begin position="277"/>
        <end position="301"/>
    </location>
</feature>
<gene>
    <name evidence="7" type="ORF">VP1G_09529</name>
</gene>
<comment type="subcellular location">
    <subcellularLocation>
        <location evidence="1">Membrane</location>
        <topology evidence="1">Multi-pass membrane protein</topology>
    </subcellularLocation>
</comment>
<keyword evidence="5 6" id="KW-0472">Membrane</keyword>
<keyword evidence="8" id="KW-1185">Reference proteome</keyword>
<evidence type="ECO:0000256" key="2">
    <source>
        <dbReference type="ARBA" id="ARBA00022448"/>
    </source>
</evidence>
<feature type="transmembrane region" description="Helical" evidence="6">
    <location>
        <begin position="375"/>
        <end position="393"/>
    </location>
</feature>
<organism evidence="7 8">
    <name type="scientific">Cytospora mali</name>
    <name type="common">Apple Valsa canker fungus</name>
    <name type="synonym">Valsa mali</name>
    <dbReference type="NCBI Taxonomy" id="578113"/>
    <lineage>
        <taxon>Eukaryota</taxon>
        <taxon>Fungi</taxon>
        <taxon>Dikarya</taxon>
        <taxon>Ascomycota</taxon>
        <taxon>Pezizomycotina</taxon>
        <taxon>Sordariomycetes</taxon>
        <taxon>Sordariomycetidae</taxon>
        <taxon>Diaporthales</taxon>
        <taxon>Cytosporaceae</taxon>
        <taxon>Cytospora</taxon>
    </lineage>
</organism>
<feature type="transmembrane region" description="Helical" evidence="6">
    <location>
        <begin position="443"/>
        <end position="461"/>
    </location>
</feature>
<feature type="transmembrane region" description="Helical" evidence="6">
    <location>
        <begin position="473"/>
        <end position="491"/>
    </location>
</feature>
<feature type="transmembrane region" description="Helical" evidence="6">
    <location>
        <begin position="191"/>
        <end position="211"/>
    </location>
</feature>
<dbReference type="PIRSF" id="PIRSF006060">
    <property type="entry name" value="AA_transporter"/>
    <property type="match status" value="1"/>
</dbReference>
<dbReference type="Proteomes" id="UP000078576">
    <property type="component" value="Unassembled WGS sequence"/>
</dbReference>
<dbReference type="EMBL" id="KN714811">
    <property type="protein sequence ID" value="KUI62400.1"/>
    <property type="molecule type" value="Genomic_DNA"/>
</dbReference>
<dbReference type="STRING" id="694573.A0A194VEH1"/>